<evidence type="ECO:0000256" key="1">
    <source>
        <dbReference type="ARBA" id="ARBA00004533"/>
    </source>
</evidence>
<dbReference type="GO" id="GO:0016746">
    <property type="term" value="F:acyltransferase activity"/>
    <property type="evidence" value="ECO:0007669"/>
    <property type="project" value="UniProtKB-KW"/>
</dbReference>
<proteinExistence type="predicted"/>
<dbReference type="EMBL" id="JAUDUY010000004">
    <property type="protein sequence ID" value="MDM9631664.1"/>
    <property type="molecule type" value="Genomic_DNA"/>
</dbReference>
<keyword evidence="7" id="KW-1133">Transmembrane helix</keyword>
<keyword evidence="2" id="KW-1003">Cell membrane</keyword>
<keyword evidence="4" id="KW-0808">Transferase</keyword>
<dbReference type="PIRSF" id="PIRSF026649">
    <property type="entry name" value="MsbB"/>
    <property type="match status" value="1"/>
</dbReference>
<protein>
    <submittedName>
        <fullName evidence="8">Lipid A biosynthesis acyltransferase</fullName>
    </submittedName>
</protein>
<name>A0ABT7WFG7_9FLAO</name>
<evidence type="ECO:0000256" key="4">
    <source>
        <dbReference type="ARBA" id="ARBA00022679"/>
    </source>
</evidence>
<evidence type="ECO:0000313" key="8">
    <source>
        <dbReference type="EMBL" id="MDM9631664.1"/>
    </source>
</evidence>
<keyword evidence="6 8" id="KW-0012">Acyltransferase</keyword>
<gene>
    <name evidence="8" type="ORF">QU605_09295</name>
</gene>
<evidence type="ECO:0000256" key="5">
    <source>
        <dbReference type="ARBA" id="ARBA00023136"/>
    </source>
</evidence>
<dbReference type="RefSeq" id="WP_289725029.1">
    <property type="nucleotide sequence ID" value="NZ_JAUDUY010000004.1"/>
</dbReference>
<comment type="subcellular location">
    <subcellularLocation>
        <location evidence="1">Cell inner membrane</location>
    </subcellularLocation>
</comment>
<evidence type="ECO:0000256" key="7">
    <source>
        <dbReference type="SAM" id="Phobius"/>
    </source>
</evidence>
<keyword evidence="5 7" id="KW-0472">Membrane</keyword>
<evidence type="ECO:0000313" key="9">
    <source>
        <dbReference type="Proteomes" id="UP001174839"/>
    </source>
</evidence>
<dbReference type="CDD" id="cd07984">
    <property type="entry name" value="LPLAT_LABLAT-like"/>
    <property type="match status" value="1"/>
</dbReference>
<evidence type="ECO:0000256" key="3">
    <source>
        <dbReference type="ARBA" id="ARBA00022519"/>
    </source>
</evidence>
<evidence type="ECO:0000256" key="2">
    <source>
        <dbReference type="ARBA" id="ARBA00022475"/>
    </source>
</evidence>
<accession>A0ABT7WFG7</accession>
<dbReference type="Pfam" id="PF03279">
    <property type="entry name" value="Lip_A_acyltrans"/>
    <property type="match status" value="1"/>
</dbReference>
<dbReference type="InterPro" id="IPR004960">
    <property type="entry name" value="LipA_acyltrans"/>
</dbReference>
<organism evidence="8 9">
    <name type="scientific">Robiginitalea aurantiaca</name>
    <dbReference type="NCBI Taxonomy" id="3056915"/>
    <lineage>
        <taxon>Bacteria</taxon>
        <taxon>Pseudomonadati</taxon>
        <taxon>Bacteroidota</taxon>
        <taxon>Flavobacteriia</taxon>
        <taxon>Flavobacteriales</taxon>
        <taxon>Flavobacteriaceae</taxon>
        <taxon>Robiginitalea</taxon>
    </lineage>
</organism>
<evidence type="ECO:0000256" key="6">
    <source>
        <dbReference type="ARBA" id="ARBA00023315"/>
    </source>
</evidence>
<dbReference type="PANTHER" id="PTHR30606:SF10">
    <property type="entry name" value="PHOSPHATIDYLINOSITOL MANNOSIDE ACYLTRANSFERASE"/>
    <property type="match status" value="1"/>
</dbReference>
<comment type="caution">
    <text evidence="8">The sequence shown here is derived from an EMBL/GenBank/DDBJ whole genome shotgun (WGS) entry which is preliminary data.</text>
</comment>
<dbReference type="Proteomes" id="UP001174839">
    <property type="component" value="Unassembled WGS sequence"/>
</dbReference>
<dbReference type="PANTHER" id="PTHR30606">
    <property type="entry name" value="LIPID A BIOSYNTHESIS LAUROYL ACYLTRANSFERASE"/>
    <property type="match status" value="1"/>
</dbReference>
<keyword evidence="3" id="KW-0997">Cell inner membrane</keyword>
<feature type="transmembrane region" description="Helical" evidence="7">
    <location>
        <begin position="20"/>
        <end position="39"/>
    </location>
</feature>
<keyword evidence="7" id="KW-0812">Transmembrane</keyword>
<reference evidence="8" key="1">
    <citation type="submission" date="2023-06" db="EMBL/GenBank/DDBJ databases">
        <title>Robiginitalea aurantiacus sp. nov. and Algoriphagus sediminis sp. nov., isolated from coastal sediment.</title>
        <authorList>
            <person name="Zhou Z.Y."/>
            <person name="An J."/>
            <person name="Jia Y.W."/>
            <person name="Du Z.J."/>
        </authorList>
    </citation>
    <scope>NUCLEOTIDE SEQUENCE</scope>
    <source>
        <strain evidence="8">M39</strain>
    </source>
</reference>
<sequence length="299" mass="35549">MQRLVYLVVFPVLWGISKLPFRFIYLLSDGLFLIVYSLVRYRRKVVRENLQLVFPEKSEKERSKIERAFYLHMCDMFLEMVKTLGISAEELQKRFVFTNLETFRNFEANNKSTVTFFPHYASWEWTIALDPYIRSKGYGVYQRLNNRYFDRWVRRVRARLGTTLITTAESWKVMAKNKADGVLATYGMLSDQSPTRKKARYWAPFMGIEVPMHVGAETLCKKFDLPALYLKVRKLKRGHYQGTFIVLAEKPQEVPEYEITDAFFREVETAIKEAPEYYFWTHKRWKHRDGGPNARLQVN</sequence>
<keyword evidence="9" id="KW-1185">Reference proteome</keyword>